<evidence type="ECO:0000259" key="2">
    <source>
        <dbReference type="SMART" id="SM00065"/>
    </source>
</evidence>
<accession>A0A839DTS9</accession>
<keyword evidence="5" id="KW-1185">Reference proteome</keyword>
<dbReference type="InterPro" id="IPR029016">
    <property type="entry name" value="GAF-like_dom_sf"/>
</dbReference>
<proteinExistence type="predicted"/>
<feature type="domain" description="PPM-type phosphatase" evidence="3">
    <location>
        <begin position="172"/>
        <end position="384"/>
    </location>
</feature>
<evidence type="ECO:0000313" key="4">
    <source>
        <dbReference type="EMBL" id="MBA8822807.1"/>
    </source>
</evidence>
<dbReference type="SMART" id="SM00065">
    <property type="entry name" value="GAF"/>
    <property type="match status" value="1"/>
</dbReference>
<evidence type="ECO:0000256" key="1">
    <source>
        <dbReference type="ARBA" id="ARBA00022801"/>
    </source>
</evidence>
<dbReference type="Pfam" id="PF01590">
    <property type="entry name" value="GAF"/>
    <property type="match status" value="1"/>
</dbReference>
<dbReference type="InterPro" id="IPR001932">
    <property type="entry name" value="PPM-type_phosphatase-like_dom"/>
</dbReference>
<dbReference type="InterPro" id="IPR003018">
    <property type="entry name" value="GAF"/>
</dbReference>
<keyword evidence="1" id="KW-0378">Hydrolase</keyword>
<comment type="caution">
    <text evidence="4">The sequence shown here is derived from an EMBL/GenBank/DDBJ whole genome shotgun (WGS) entry which is preliminary data.</text>
</comment>
<evidence type="ECO:0000259" key="3">
    <source>
        <dbReference type="SMART" id="SM00331"/>
    </source>
</evidence>
<dbReference type="PANTHER" id="PTHR43156">
    <property type="entry name" value="STAGE II SPORULATION PROTEIN E-RELATED"/>
    <property type="match status" value="1"/>
</dbReference>
<dbReference type="Pfam" id="PF07228">
    <property type="entry name" value="SpoIIE"/>
    <property type="match status" value="1"/>
</dbReference>
<dbReference type="Proteomes" id="UP000569329">
    <property type="component" value="Unassembled WGS sequence"/>
</dbReference>
<dbReference type="InterPro" id="IPR052016">
    <property type="entry name" value="Bact_Sigma-Reg"/>
</dbReference>
<name>A0A839DTS9_9PSEU</name>
<dbReference type="SMART" id="SM00331">
    <property type="entry name" value="PP2C_SIG"/>
    <property type="match status" value="1"/>
</dbReference>
<gene>
    <name evidence="4" type="ORF">FHX42_000136</name>
</gene>
<dbReference type="AlphaFoldDB" id="A0A839DTS9"/>
<feature type="domain" description="GAF" evidence="2">
    <location>
        <begin position="10"/>
        <end position="155"/>
    </location>
</feature>
<dbReference type="GO" id="GO:0016791">
    <property type="term" value="F:phosphatase activity"/>
    <property type="evidence" value="ECO:0007669"/>
    <property type="project" value="TreeGrafter"/>
</dbReference>
<dbReference type="Gene3D" id="3.60.40.10">
    <property type="entry name" value="PPM-type phosphatase domain"/>
    <property type="match status" value="1"/>
</dbReference>
<reference evidence="4 5" key="1">
    <citation type="submission" date="2020-07" db="EMBL/GenBank/DDBJ databases">
        <title>Sequencing the genomes of 1000 actinobacteria strains.</title>
        <authorList>
            <person name="Klenk H.-P."/>
        </authorList>
    </citation>
    <scope>NUCLEOTIDE SEQUENCE [LARGE SCALE GENOMIC DNA]</scope>
    <source>
        <strain evidence="4 5">DSM 45975</strain>
    </source>
</reference>
<protein>
    <submittedName>
        <fullName evidence="4">Serine phosphatase RsbU (Regulator of sigma subunit)</fullName>
    </submittedName>
</protein>
<evidence type="ECO:0000313" key="5">
    <source>
        <dbReference type="Proteomes" id="UP000569329"/>
    </source>
</evidence>
<dbReference type="PANTHER" id="PTHR43156:SF2">
    <property type="entry name" value="STAGE II SPORULATION PROTEIN E"/>
    <property type="match status" value="1"/>
</dbReference>
<dbReference type="EMBL" id="JACGWZ010000001">
    <property type="protein sequence ID" value="MBA8822807.1"/>
    <property type="molecule type" value="Genomic_DNA"/>
</dbReference>
<sequence>MTDTALARLDFEALLHELLERVRGLLNVDTATVLLHDDQRQQLVATAAVGIEEEVRQGIHIPVGKGFAGTVAQRKQPLVLDQVDSTTVVNPLFWEKGVSSLLGIPMLTSGELVGVLHVGAFTARRFTDHDMHLLQLVADRIALATKANTSRAERAAAAALHRSLLPDQLPEVAGTTLAARYVPGDGTGVGGDWYDVFTLPTGRIGIVVGDVVGQGLSAAVVMGRLRSALRAYSLETEDPGQALGKLDRKATHFETRAMATVAYAIFDPSTNQLRLSLAGHPAPVRALPAESAALADIAVDPPVGFGIAHRSRRTSFLEVPPGAAVCFYTDGLVERRGSSIDDGLELLSKEVTAAPAESVCASVMGRLVGSAAVDDDIALLVLSRQTAERGDGS</sequence>
<dbReference type="InterPro" id="IPR036457">
    <property type="entry name" value="PPM-type-like_dom_sf"/>
</dbReference>
<dbReference type="Gene3D" id="3.30.450.40">
    <property type="match status" value="1"/>
</dbReference>
<dbReference type="SUPFAM" id="SSF55781">
    <property type="entry name" value="GAF domain-like"/>
    <property type="match status" value="1"/>
</dbReference>
<organism evidence="4 5">
    <name type="scientific">Halosaccharopolyspora lacisalsi</name>
    <dbReference type="NCBI Taxonomy" id="1000566"/>
    <lineage>
        <taxon>Bacteria</taxon>
        <taxon>Bacillati</taxon>
        <taxon>Actinomycetota</taxon>
        <taxon>Actinomycetes</taxon>
        <taxon>Pseudonocardiales</taxon>
        <taxon>Pseudonocardiaceae</taxon>
        <taxon>Halosaccharopolyspora</taxon>
    </lineage>
</organism>